<dbReference type="OrthoDB" id="9803668at2"/>
<evidence type="ECO:0000313" key="1">
    <source>
        <dbReference type="EMBL" id="BBM81741.1"/>
    </source>
</evidence>
<protein>
    <submittedName>
        <fullName evidence="1">Uncharacterized protein</fullName>
    </submittedName>
</protein>
<proteinExistence type="predicted"/>
<accession>A0A5S9IHP2</accession>
<dbReference type="PANTHER" id="PTHR42146">
    <property type="entry name" value="3',5'-CYCLIC-NUCLEOTIDE PHOSPHODIESTERASE"/>
    <property type="match status" value="1"/>
</dbReference>
<keyword evidence="2" id="KW-1185">Reference proteome</keyword>
<name>A0A5S9IHP2_UABAM</name>
<evidence type="ECO:0000313" key="2">
    <source>
        <dbReference type="Proteomes" id="UP000326354"/>
    </source>
</evidence>
<gene>
    <name evidence="1" type="ORF">UABAM_00080</name>
</gene>
<dbReference type="EMBL" id="AP019860">
    <property type="protein sequence ID" value="BBM81741.1"/>
    <property type="molecule type" value="Genomic_DNA"/>
</dbReference>
<dbReference type="SUPFAM" id="SSF64182">
    <property type="entry name" value="DHH phosphoesterases"/>
    <property type="match status" value="1"/>
</dbReference>
<sequence length="294" mass="33914">MILVTHNDLDGVGCEIVARCFYPAEITPDKVYHCDYGIVNETVKNILTQTDEELIISDVSVSEEIAKLIHEKYAKRVRLYDHHQTSEQYLRDYDWCVVDQSKCATKIIFEDCCLRKPGCKVPLNLPAFVYYVNDYDLWLHSLPYATQFNDLLSLLGKKKFVDTMLSRLRKKEALISSNDNLFLEALSVKKEWYFKNKVESAVVDGERLLITANRYTSDLAGYIRNLKNPPKAWNDVKYIDMVNVEKGTHSLRSYDNEFDVSKVAEKFGGGGHKNAAGYAIKDFDIYSFFHLKEE</sequence>
<reference evidence="1 2" key="1">
    <citation type="submission" date="2019-08" db="EMBL/GenBank/DDBJ databases">
        <title>Complete genome sequence of Candidatus Uab amorphum.</title>
        <authorList>
            <person name="Shiratori T."/>
            <person name="Suzuki S."/>
            <person name="Kakizawa Y."/>
            <person name="Ishida K."/>
        </authorList>
    </citation>
    <scope>NUCLEOTIDE SEQUENCE [LARGE SCALE GENOMIC DNA]</scope>
    <source>
        <strain evidence="1 2">SRT547</strain>
    </source>
</reference>
<organism evidence="1 2">
    <name type="scientific">Uabimicrobium amorphum</name>
    <dbReference type="NCBI Taxonomy" id="2596890"/>
    <lineage>
        <taxon>Bacteria</taxon>
        <taxon>Pseudomonadati</taxon>
        <taxon>Planctomycetota</taxon>
        <taxon>Candidatus Uabimicrobiia</taxon>
        <taxon>Candidatus Uabimicrobiales</taxon>
        <taxon>Candidatus Uabimicrobiaceae</taxon>
        <taxon>Candidatus Uabimicrobium</taxon>
    </lineage>
</organism>
<dbReference type="Proteomes" id="UP000326354">
    <property type="component" value="Chromosome"/>
</dbReference>
<dbReference type="InterPro" id="IPR052968">
    <property type="entry name" value="Nucleotide_metab_enz"/>
</dbReference>
<dbReference type="InterPro" id="IPR038763">
    <property type="entry name" value="DHH_sf"/>
</dbReference>
<dbReference type="AlphaFoldDB" id="A0A5S9IHP2"/>
<dbReference type="KEGG" id="uam:UABAM_00080"/>
<dbReference type="Gene3D" id="3.10.310.30">
    <property type="match status" value="1"/>
</dbReference>
<dbReference type="PANTHER" id="PTHR42146:SF1">
    <property type="entry name" value="OLIGORIBONUCLEASE NRNB"/>
    <property type="match status" value="1"/>
</dbReference>
<dbReference type="RefSeq" id="WP_151966009.1">
    <property type="nucleotide sequence ID" value="NZ_AP019860.1"/>
</dbReference>